<evidence type="ECO:0000313" key="2">
    <source>
        <dbReference type="EMBL" id="RNB81618.1"/>
    </source>
</evidence>
<dbReference type="AlphaFoldDB" id="A0A3M8D164"/>
<dbReference type="OrthoDB" id="2467271at2"/>
<evidence type="ECO:0000313" key="3">
    <source>
        <dbReference type="Proteomes" id="UP000271031"/>
    </source>
</evidence>
<feature type="region of interest" description="Disordered" evidence="1">
    <location>
        <begin position="1"/>
        <end position="34"/>
    </location>
</feature>
<feature type="region of interest" description="Disordered" evidence="1">
    <location>
        <begin position="86"/>
        <end position="138"/>
    </location>
</feature>
<evidence type="ECO:0000256" key="1">
    <source>
        <dbReference type="SAM" id="MobiDB-lite"/>
    </source>
</evidence>
<dbReference type="Proteomes" id="UP000271031">
    <property type="component" value="Unassembled WGS sequence"/>
</dbReference>
<comment type="caution">
    <text evidence="2">The sequence shown here is derived from an EMBL/GenBank/DDBJ whole genome shotgun (WGS) entry which is preliminary data.</text>
</comment>
<gene>
    <name evidence="2" type="ORF">EDM56_25200</name>
</gene>
<organism evidence="2 3">
    <name type="scientific">Brevibacillus fluminis</name>
    <dbReference type="NCBI Taxonomy" id="511487"/>
    <lineage>
        <taxon>Bacteria</taxon>
        <taxon>Bacillati</taxon>
        <taxon>Bacillota</taxon>
        <taxon>Bacilli</taxon>
        <taxon>Bacillales</taxon>
        <taxon>Paenibacillaceae</taxon>
        <taxon>Brevibacillus</taxon>
    </lineage>
</organism>
<name>A0A3M8D164_9BACL</name>
<sequence length="183" mass="19813">MKANKWRNPYAPLGKKPVQATQARMSQPAAATSAPRKLPLLPLPIDVRASVMRMRNNIKGISTTIRQMEETMDTLYGAVELFQSFGRKSTDQPEDIQPAKTRRKRSSGSGVNGNSGPSVQASRKQAAESPESVPSEGNGIENLLANIDIGQVLSLLQSPLVQSLIQQNLTTASSTSTKRKKEG</sequence>
<proteinExistence type="predicted"/>
<reference evidence="2 3" key="1">
    <citation type="submission" date="2018-10" db="EMBL/GenBank/DDBJ databases">
        <title>Phylogenomics of Brevibacillus.</title>
        <authorList>
            <person name="Dunlap C."/>
        </authorList>
    </citation>
    <scope>NUCLEOTIDE SEQUENCE [LARGE SCALE GENOMIC DNA]</scope>
    <source>
        <strain evidence="2 3">JCM 15716</strain>
    </source>
</reference>
<keyword evidence="3" id="KW-1185">Reference proteome</keyword>
<feature type="compositionally biased region" description="Low complexity" evidence="1">
    <location>
        <begin position="107"/>
        <end position="119"/>
    </location>
</feature>
<accession>A0A3M8D164</accession>
<dbReference type="EMBL" id="RHHQ01000022">
    <property type="protein sequence ID" value="RNB81618.1"/>
    <property type="molecule type" value="Genomic_DNA"/>
</dbReference>
<protein>
    <submittedName>
        <fullName evidence="2">Uncharacterized protein</fullName>
    </submittedName>
</protein>
<dbReference type="RefSeq" id="WP_122920702.1">
    <property type="nucleotide sequence ID" value="NZ_RHHQ01000022.1"/>
</dbReference>